<dbReference type="GO" id="GO:0016301">
    <property type="term" value="F:kinase activity"/>
    <property type="evidence" value="ECO:0007669"/>
    <property type="project" value="UniProtKB-KW"/>
</dbReference>
<evidence type="ECO:0000313" key="2">
    <source>
        <dbReference type="EMBL" id="SHH27747.1"/>
    </source>
</evidence>
<keyword evidence="3" id="KW-1185">Reference proteome</keyword>
<keyword evidence="2" id="KW-0418">Kinase</keyword>
<dbReference type="InterPro" id="IPR000600">
    <property type="entry name" value="ROK"/>
</dbReference>
<proteinExistence type="inferred from homology"/>
<dbReference type="PANTHER" id="PTHR18964:SF169">
    <property type="entry name" value="N-ACETYLMANNOSAMINE KINASE"/>
    <property type="match status" value="1"/>
</dbReference>
<dbReference type="Proteomes" id="UP000186132">
    <property type="component" value="Unassembled WGS sequence"/>
</dbReference>
<accession>A0A1M5RN30</accession>
<dbReference type="AlphaFoldDB" id="A0A1M5RN30"/>
<sequence length="282" mass="28286">MIGVLEVGGTHVSAAVVDPATWRVVRTARADVDADAPEHVLLDSFVAAAGSVDAPPAGVWGVAMPDPFDYAAGIGNFAGVAKFAALDGVDVGAALRARLRADVVFLNDADAFVLGEWAAGVARGAGRCVGMTLGTGIGSGWLVGGVVADPGDPRGGRIHTVTVDGAPLEDVVSRRALRRAFTAAGGDPAADVREITALARDGDATARDVVARSYTVLGSVLGPRLAAFGADLFVVGGSIAASWDVLEPPFRAGAGALPPVRVVVDSDHSALVGAAVHASRAG</sequence>
<dbReference type="SUPFAM" id="SSF53067">
    <property type="entry name" value="Actin-like ATPase domain"/>
    <property type="match status" value="1"/>
</dbReference>
<dbReference type="Pfam" id="PF00480">
    <property type="entry name" value="ROK"/>
    <property type="match status" value="2"/>
</dbReference>
<dbReference type="EMBL" id="FQVU01000005">
    <property type="protein sequence ID" value="SHH27747.1"/>
    <property type="molecule type" value="Genomic_DNA"/>
</dbReference>
<evidence type="ECO:0000313" key="3">
    <source>
        <dbReference type="Proteomes" id="UP000186132"/>
    </source>
</evidence>
<organism evidence="2 3">
    <name type="scientific">Jatrophihabitans endophyticus</name>
    <dbReference type="NCBI Taxonomy" id="1206085"/>
    <lineage>
        <taxon>Bacteria</taxon>
        <taxon>Bacillati</taxon>
        <taxon>Actinomycetota</taxon>
        <taxon>Actinomycetes</taxon>
        <taxon>Jatrophihabitantales</taxon>
        <taxon>Jatrophihabitantaceae</taxon>
        <taxon>Jatrophihabitans</taxon>
    </lineage>
</organism>
<name>A0A1M5RN30_9ACTN</name>
<comment type="similarity">
    <text evidence="1">Belongs to the ROK (NagC/XylR) family.</text>
</comment>
<dbReference type="InterPro" id="IPR043129">
    <property type="entry name" value="ATPase_NBD"/>
</dbReference>
<gene>
    <name evidence="2" type="ORF">SAMN05443575_3598</name>
</gene>
<keyword evidence="2" id="KW-0808">Transferase</keyword>
<dbReference type="PANTHER" id="PTHR18964">
    <property type="entry name" value="ROK (REPRESSOR, ORF, KINASE) FAMILY"/>
    <property type="match status" value="1"/>
</dbReference>
<dbReference type="OrthoDB" id="49666at2"/>
<dbReference type="RefSeq" id="WP_073391778.1">
    <property type="nucleotide sequence ID" value="NZ_FQVU01000005.1"/>
</dbReference>
<evidence type="ECO:0000256" key="1">
    <source>
        <dbReference type="ARBA" id="ARBA00006479"/>
    </source>
</evidence>
<protein>
    <submittedName>
        <fullName evidence="2">Glucokinase</fullName>
    </submittedName>
</protein>
<dbReference type="STRING" id="1206085.SAMN05443575_3598"/>
<reference evidence="3" key="1">
    <citation type="submission" date="2016-11" db="EMBL/GenBank/DDBJ databases">
        <authorList>
            <person name="Varghese N."/>
            <person name="Submissions S."/>
        </authorList>
    </citation>
    <scope>NUCLEOTIDE SEQUENCE [LARGE SCALE GENOMIC DNA]</scope>
    <source>
        <strain evidence="3">DSM 45627</strain>
    </source>
</reference>
<dbReference type="Gene3D" id="3.30.420.40">
    <property type="match status" value="2"/>
</dbReference>